<evidence type="ECO:0000256" key="1">
    <source>
        <dbReference type="SAM" id="MobiDB-lite"/>
    </source>
</evidence>
<dbReference type="AlphaFoldDB" id="A0A9X0CUT2"/>
<feature type="compositionally biased region" description="Basic and acidic residues" evidence="1">
    <location>
        <begin position="380"/>
        <end position="390"/>
    </location>
</feature>
<evidence type="ECO:0000313" key="3">
    <source>
        <dbReference type="Proteomes" id="UP001163046"/>
    </source>
</evidence>
<reference evidence="2" key="1">
    <citation type="submission" date="2023-01" db="EMBL/GenBank/DDBJ databases">
        <title>Genome assembly of the deep-sea coral Lophelia pertusa.</title>
        <authorList>
            <person name="Herrera S."/>
            <person name="Cordes E."/>
        </authorList>
    </citation>
    <scope>NUCLEOTIDE SEQUENCE</scope>
    <source>
        <strain evidence="2">USNM1676648</strain>
        <tissue evidence="2">Polyp</tissue>
    </source>
</reference>
<sequence length="412" mass="45605">MIAYKKQRRKVDPVKQILARLDEKQSKSGLSLYSRNDIHKPAKEDVLPMVHPFSDANSVSSKNSPFFSDLSAARQKAHRRLNAGLRHGIDDSDHKSALYMQARADKRLNLTFPPAKSHGITAAVNQDRQGYAYSGWSESLSAGVENLRHSHYTSMNPFGYNRRTLAFQPTSLNYVVEWPETWPLKIMSLGKGAGLPHKKRTKTKPKVYRRVHFENSPAPCTSPDGVSRNAAQQLPAKAAAKHSPDQSKQVLPEMQNPLTSAATGTAFPPSPVIEEPNHEEEAEELNPLGGQGLEENSLSNMLEVEERHSSENPRVYSETSSLSESAFLDTFVDKTTEVPDDPEDQHAKLSSVPPCTPTPNKTEDKGSDNEDEDNNGVDLPEDKVGEEDSQRLLMGIVSQIAAEPAADYMQDI</sequence>
<dbReference type="Proteomes" id="UP001163046">
    <property type="component" value="Unassembled WGS sequence"/>
</dbReference>
<accession>A0A9X0CUT2</accession>
<evidence type="ECO:0000313" key="2">
    <source>
        <dbReference type="EMBL" id="KAJ7376376.1"/>
    </source>
</evidence>
<protein>
    <submittedName>
        <fullName evidence="2">Uncharacterized protein</fullName>
    </submittedName>
</protein>
<proteinExistence type="predicted"/>
<comment type="caution">
    <text evidence="2">The sequence shown here is derived from an EMBL/GenBank/DDBJ whole genome shotgun (WGS) entry which is preliminary data.</text>
</comment>
<feature type="region of interest" description="Disordered" evidence="1">
    <location>
        <begin position="214"/>
        <end position="390"/>
    </location>
</feature>
<name>A0A9X0CUT2_9CNID</name>
<keyword evidence="3" id="KW-1185">Reference proteome</keyword>
<dbReference type="OrthoDB" id="5959476at2759"/>
<organism evidence="2 3">
    <name type="scientific">Desmophyllum pertusum</name>
    <dbReference type="NCBI Taxonomy" id="174260"/>
    <lineage>
        <taxon>Eukaryota</taxon>
        <taxon>Metazoa</taxon>
        <taxon>Cnidaria</taxon>
        <taxon>Anthozoa</taxon>
        <taxon>Hexacorallia</taxon>
        <taxon>Scleractinia</taxon>
        <taxon>Caryophylliina</taxon>
        <taxon>Caryophylliidae</taxon>
        <taxon>Desmophyllum</taxon>
    </lineage>
</organism>
<dbReference type="EMBL" id="MU826400">
    <property type="protein sequence ID" value="KAJ7376376.1"/>
    <property type="molecule type" value="Genomic_DNA"/>
</dbReference>
<gene>
    <name evidence="2" type="ORF">OS493_034897</name>
</gene>